<dbReference type="HOGENOM" id="CLU_2282000_0_0_1"/>
<evidence type="ECO:0000313" key="2">
    <source>
        <dbReference type="Proteomes" id="UP000026962"/>
    </source>
</evidence>
<proteinExistence type="predicted"/>
<evidence type="ECO:0000313" key="1">
    <source>
        <dbReference type="EnsemblPlants" id="OPUNC01G14960.1"/>
    </source>
</evidence>
<dbReference type="AlphaFoldDB" id="A0A0E0JID5"/>
<organism evidence="1">
    <name type="scientific">Oryza punctata</name>
    <name type="common">Red rice</name>
    <dbReference type="NCBI Taxonomy" id="4537"/>
    <lineage>
        <taxon>Eukaryota</taxon>
        <taxon>Viridiplantae</taxon>
        <taxon>Streptophyta</taxon>
        <taxon>Embryophyta</taxon>
        <taxon>Tracheophyta</taxon>
        <taxon>Spermatophyta</taxon>
        <taxon>Magnoliopsida</taxon>
        <taxon>Liliopsida</taxon>
        <taxon>Poales</taxon>
        <taxon>Poaceae</taxon>
        <taxon>BOP clade</taxon>
        <taxon>Oryzoideae</taxon>
        <taxon>Oryzeae</taxon>
        <taxon>Oryzinae</taxon>
        <taxon>Oryza</taxon>
    </lineage>
</organism>
<name>A0A0E0JID5_ORYPU</name>
<dbReference type="EnsemblPlants" id="OPUNC01G14960.1">
    <property type="protein sequence ID" value="OPUNC01G14960.1"/>
    <property type="gene ID" value="OPUNC01G14960"/>
</dbReference>
<reference evidence="1" key="1">
    <citation type="submission" date="2015-04" db="UniProtKB">
        <authorList>
            <consortium name="EnsemblPlants"/>
        </authorList>
    </citation>
    <scope>IDENTIFICATION</scope>
</reference>
<protein>
    <submittedName>
        <fullName evidence="1">Uncharacterized protein</fullName>
    </submittedName>
</protein>
<accession>A0A0E0JID5</accession>
<sequence length="102" mass="10779">MSGGRSTTSRSLLPDKAEVSAVIAGNLHKCASLDTNNHEHMLTLSPVATPATSTTTTIAKPGHLHCIAFALSLGTTDTRTAAGGLVVVVVWRKKKRRNCKDK</sequence>
<reference evidence="1" key="2">
    <citation type="submission" date="2018-05" db="EMBL/GenBank/DDBJ databases">
        <title>OpunRS2 (Oryza punctata Reference Sequence Version 2).</title>
        <authorList>
            <person name="Zhang J."/>
            <person name="Kudrna D."/>
            <person name="Lee S."/>
            <person name="Talag J."/>
            <person name="Welchert J."/>
            <person name="Wing R.A."/>
        </authorList>
    </citation>
    <scope>NUCLEOTIDE SEQUENCE [LARGE SCALE GENOMIC DNA]</scope>
</reference>
<keyword evidence="2" id="KW-1185">Reference proteome</keyword>
<dbReference type="Gramene" id="OPUNC01G14960.1">
    <property type="protein sequence ID" value="OPUNC01G14960.1"/>
    <property type="gene ID" value="OPUNC01G14960"/>
</dbReference>
<dbReference type="Proteomes" id="UP000026962">
    <property type="component" value="Chromosome 1"/>
</dbReference>